<gene>
    <name evidence="2" type="ORF">CEUSTIGMA_g5345.t1</name>
</gene>
<name>A0A250X4A0_9CHLO</name>
<dbReference type="Proteomes" id="UP000232323">
    <property type="component" value="Unassembled WGS sequence"/>
</dbReference>
<dbReference type="AlphaFoldDB" id="A0A250X4A0"/>
<proteinExistence type="predicted"/>
<keyword evidence="3" id="KW-1185">Reference proteome</keyword>
<reference evidence="2 3" key="1">
    <citation type="submission" date="2017-08" db="EMBL/GenBank/DDBJ databases">
        <title>Acidophilic green algal genome provides insights into adaptation to an acidic environment.</title>
        <authorList>
            <person name="Hirooka S."/>
            <person name="Hirose Y."/>
            <person name="Kanesaki Y."/>
            <person name="Higuchi S."/>
            <person name="Fujiwara T."/>
            <person name="Onuma R."/>
            <person name="Era A."/>
            <person name="Ohbayashi R."/>
            <person name="Uzuka A."/>
            <person name="Nozaki H."/>
            <person name="Yoshikawa H."/>
            <person name="Miyagishima S.Y."/>
        </authorList>
    </citation>
    <scope>NUCLEOTIDE SEQUENCE [LARGE SCALE GENOMIC DNA]</scope>
    <source>
        <strain evidence="2 3">NIES-2499</strain>
    </source>
</reference>
<evidence type="ECO:0000256" key="1">
    <source>
        <dbReference type="SAM" id="MobiDB-lite"/>
    </source>
</evidence>
<dbReference type="EMBL" id="BEGY01000028">
    <property type="protein sequence ID" value="GAX77903.1"/>
    <property type="molecule type" value="Genomic_DNA"/>
</dbReference>
<evidence type="ECO:0000313" key="2">
    <source>
        <dbReference type="EMBL" id="GAX77903.1"/>
    </source>
</evidence>
<comment type="caution">
    <text evidence="2">The sequence shown here is derived from an EMBL/GenBank/DDBJ whole genome shotgun (WGS) entry which is preliminary data.</text>
</comment>
<sequence length="358" mass="38313">MKVSVKVLDRVKGQTCKLNEERENALDCQVTRKDVPKAAEAAAISTVCRRALLTLGSKALKQNQSFEQHGLTKDIELLPSVQAALEASRIHMSVLKSVNSDSDNAHQSGSISFQALKDVNLALLQSAKLRDLAQQLLDLPGSLPAGLNIISPSSKMAGYPSQASQGRLNNEDISMSKHDDDNVAIAMTTGHLLPQQLTSTLLALTLQRIRKENGGSAFDNGLRESRCILSNEEYSDDWGSASSDNDYNDDKEAGSISGSLVEKAEDSLGDMGHQNNACVASAIREGRSGQLGGALQLELDVSDCISLQSGVKEKAPEPDDRGLRELLVWAKVAPSQAEARSLLQASVQLRQAANAALS</sequence>
<evidence type="ECO:0000313" key="3">
    <source>
        <dbReference type="Proteomes" id="UP000232323"/>
    </source>
</evidence>
<accession>A0A250X4A0</accession>
<feature type="region of interest" description="Disordered" evidence="1">
    <location>
        <begin position="235"/>
        <end position="254"/>
    </location>
</feature>
<organism evidence="2 3">
    <name type="scientific">Chlamydomonas eustigma</name>
    <dbReference type="NCBI Taxonomy" id="1157962"/>
    <lineage>
        <taxon>Eukaryota</taxon>
        <taxon>Viridiplantae</taxon>
        <taxon>Chlorophyta</taxon>
        <taxon>core chlorophytes</taxon>
        <taxon>Chlorophyceae</taxon>
        <taxon>CS clade</taxon>
        <taxon>Chlamydomonadales</taxon>
        <taxon>Chlamydomonadaceae</taxon>
        <taxon>Chlamydomonas</taxon>
    </lineage>
</organism>
<protein>
    <submittedName>
        <fullName evidence="2">Uncharacterized protein</fullName>
    </submittedName>
</protein>